<accession>A0A9P9DLK3</accession>
<dbReference type="Proteomes" id="UP000700596">
    <property type="component" value="Unassembled WGS sequence"/>
</dbReference>
<name>A0A9P9DLK3_9PLEO</name>
<dbReference type="InterPro" id="IPR000086">
    <property type="entry name" value="NUDIX_hydrolase_dom"/>
</dbReference>
<keyword evidence="2" id="KW-0378">Hydrolase</keyword>
<dbReference type="PANTHER" id="PTHR43736:SF1">
    <property type="entry name" value="DIHYDRONEOPTERIN TRIPHOSPHATE DIPHOSPHATASE"/>
    <property type="match status" value="1"/>
</dbReference>
<dbReference type="PROSITE" id="PS51462">
    <property type="entry name" value="NUDIX"/>
    <property type="match status" value="1"/>
</dbReference>
<organism evidence="2 3">
    <name type="scientific">Dendryphion nanum</name>
    <dbReference type="NCBI Taxonomy" id="256645"/>
    <lineage>
        <taxon>Eukaryota</taxon>
        <taxon>Fungi</taxon>
        <taxon>Dikarya</taxon>
        <taxon>Ascomycota</taxon>
        <taxon>Pezizomycotina</taxon>
        <taxon>Dothideomycetes</taxon>
        <taxon>Pleosporomycetidae</taxon>
        <taxon>Pleosporales</taxon>
        <taxon>Torulaceae</taxon>
        <taxon>Dendryphion</taxon>
    </lineage>
</organism>
<comment type="caution">
    <text evidence="2">The sequence shown here is derived from an EMBL/GenBank/DDBJ whole genome shotgun (WGS) entry which is preliminary data.</text>
</comment>
<feature type="domain" description="Nudix hydrolase" evidence="1">
    <location>
        <begin position="31"/>
        <end position="170"/>
    </location>
</feature>
<dbReference type="CDD" id="cd02883">
    <property type="entry name" value="NUDIX_Hydrolase"/>
    <property type="match status" value="1"/>
</dbReference>
<protein>
    <submittedName>
        <fullName evidence="2">NUDIX hydrolase domain-like protein</fullName>
    </submittedName>
</protein>
<keyword evidence="3" id="KW-1185">Reference proteome</keyword>
<evidence type="ECO:0000313" key="3">
    <source>
        <dbReference type="Proteomes" id="UP000700596"/>
    </source>
</evidence>
<evidence type="ECO:0000259" key="1">
    <source>
        <dbReference type="PROSITE" id="PS51462"/>
    </source>
</evidence>
<dbReference type="Gene3D" id="3.90.79.10">
    <property type="entry name" value="Nucleoside Triphosphate Pyrophosphohydrolase"/>
    <property type="match status" value="1"/>
</dbReference>
<evidence type="ECO:0000313" key="2">
    <source>
        <dbReference type="EMBL" id="KAH7121207.1"/>
    </source>
</evidence>
<dbReference type="Pfam" id="PF00293">
    <property type="entry name" value="NUDIX"/>
    <property type="match status" value="1"/>
</dbReference>
<dbReference type="OrthoDB" id="276276at2759"/>
<dbReference type="EMBL" id="JAGMWT010000010">
    <property type="protein sequence ID" value="KAH7121207.1"/>
    <property type="molecule type" value="Genomic_DNA"/>
</dbReference>
<reference evidence="2" key="1">
    <citation type="journal article" date="2021" name="Nat. Commun.">
        <title>Genetic determinants of endophytism in the Arabidopsis root mycobiome.</title>
        <authorList>
            <person name="Mesny F."/>
            <person name="Miyauchi S."/>
            <person name="Thiergart T."/>
            <person name="Pickel B."/>
            <person name="Atanasova L."/>
            <person name="Karlsson M."/>
            <person name="Huettel B."/>
            <person name="Barry K.W."/>
            <person name="Haridas S."/>
            <person name="Chen C."/>
            <person name="Bauer D."/>
            <person name="Andreopoulos W."/>
            <person name="Pangilinan J."/>
            <person name="LaButti K."/>
            <person name="Riley R."/>
            <person name="Lipzen A."/>
            <person name="Clum A."/>
            <person name="Drula E."/>
            <person name="Henrissat B."/>
            <person name="Kohler A."/>
            <person name="Grigoriev I.V."/>
            <person name="Martin F.M."/>
            <person name="Hacquard S."/>
        </authorList>
    </citation>
    <scope>NUCLEOTIDE SEQUENCE</scope>
    <source>
        <strain evidence="2">MPI-CAGE-CH-0243</strain>
    </source>
</reference>
<dbReference type="AlphaFoldDB" id="A0A9P9DLK3"/>
<proteinExistence type="predicted"/>
<sequence length="186" mass="21398">MSSPKTSFTYAAPLEKYKITEEEYLKQNTQYNILCTGAVIFNAEGKMLLVQRAKEEHAFPNCWEIPGGKVDDDDESILHAVAREVKEETGLDVTRVTRKVGEFGWEEFSEKRAKYVVWRKLIFEVEVANFNIVLDPMEHQDYLYAAEEDIVNDKAGDVTLTWITAPNKAMNLDAFRQKREEATPQL</sequence>
<gene>
    <name evidence="2" type="ORF">B0J11DRAFT_60457</name>
</gene>
<dbReference type="PANTHER" id="PTHR43736">
    <property type="entry name" value="ADP-RIBOSE PYROPHOSPHATASE"/>
    <property type="match status" value="1"/>
</dbReference>
<dbReference type="GO" id="GO:0016787">
    <property type="term" value="F:hydrolase activity"/>
    <property type="evidence" value="ECO:0007669"/>
    <property type="project" value="UniProtKB-KW"/>
</dbReference>
<dbReference type="InterPro" id="IPR015797">
    <property type="entry name" value="NUDIX_hydrolase-like_dom_sf"/>
</dbReference>
<dbReference type="SUPFAM" id="SSF55811">
    <property type="entry name" value="Nudix"/>
    <property type="match status" value="1"/>
</dbReference>